<sequence>MKRLYPLTLFIVLAVAIGNCASTEDTVRTQGGSPKINTSSHLAQIESIDSELKSNPTDETKAKLLLRKGRLNLELGKYDESISSLNQISSLKNANVNNSELNLYLGKAHIGKNQYAKAIQHLNQSEKFDKNYNSVERRKLVVQSLMAEKEYYHVLAALTKAYHKGNQKKDEFFYETAAKSYLKMGYESKSIGHYQKSLQVANLGLEDFPENETLRSIQKECLEVLQPEGKL</sequence>
<gene>
    <name evidence="2" type="ORF">EHS15_12420</name>
</gene>
<keyword evidence="3" id="KW-1185">Reference proteome</keyword>
<evidence type="ECO:0000313" key="2">
    <source>
        <dbReference type="EMBL" id="TGN18211.1"/>
    </source>
</evidence>
<feature type="chain" id="PRO_5020820242" description="Tetratricopeptide repeat protein" evidence="1">
    <location>
        <begin position="22"/>
        <end position="231"/>
    </location>
</feature>
<protein>
    <recommendedName>
        <fullName evidence="4">Tetratricopeptide repeat protein</fullName>
    </recommendedName>
</protein>
<name>A0A4R9LXD4_9LEPT</name>
<dbReference type="NCBIfam" id="NF047481">
    <property type="entry name" value="lipo_LIC12587"/>
    <property type="match status" value="1"/>
</dbReference>
<proteinExistence type="predicted"/>
<dbReference type="Proteomes" id="UP000298058">
    <property type="component" value="Unassembled WGS sequence"/>
</dbReference>
<dbReference type="InterPro" id="IPR019734">
    <property type="entry name" value="TPR_rpt"/>
</dbReference>
<evidence type="ECO:0000313" key="3">
    <source>
        <dbReference type="Proteomes" id="UP000298058"/>
    </source>
</evidence>
<evidence type="ECO:0000256" key="1">
    <source>
        <dbReference type="SAM" id="SignalP"/>
    </source>
</evidence>
<feature type="signal peptide" evidence="1">
    <location>
        <begin position="1"/>
        <end position="21"/>
    </location>
</feature>
<dbReference type="RefSeq" id="WP_135760898.1">
    <property type="nucleotide sequence ID" value="NZ_RQHW01000047.1"/>
</dbReference>
<dbReference type="OrthoDB" id="323070at2"/>
<keyword evidence="1" id="KW-0732">Signal</keyword>
<dbReference type="Pfam" id="PF13181">
    <property type="entry name" value="TPR_8"/>
    <property type="match status" value="1"/>
</dbReference>
<comment type="caution">
    <text evidence="2">The sequence shown here is derived from an EMBL/GenBank/DDBJ whole genome shotgun (WGS) entry which is preliminary data.</text>
</comment>
<accession>A0A4R9LXD4</accession>
<dbReference type="SUPFAM" id="SSF48452">
    <property type="entry name" value="TPR-like"/>
    <property type="match status" value="1"/>
</dbReference>
<dbReference type="Gene3D" id="1.25.40.10">
    <property type="entry name" value="Tetratricopeptide repeat domain"/>
    <property type="match status" value="1"/>
</dbReference>
<dbReference type="InterPro" id="IPR011990">
    <property type="entry name" value="TPR-like_helical_dom_sf"/>
</dbReference>
<dbReference type="SMART" id="SM00028">
    <property type="entry name" value="TPR"/>
    <property type="match status" value="3"/>
</dbReference>
<organism evidence="2 3">
    <name type="scientific">Leptospira idonii</name>
    <dbReference type="NCBI Taxonomy" id="1193500"/>
    <lineage>
        <taxon>Bacteria</taxon>
        <taxon>Pseudomonadati</taxon>
        <taxon>Spirochaetota</taxon>
        <taxon>Spirochaetia</taxon>
        <taxon>Leptospirales</taxon>
        <taxon>Leptospiraceae</taxon>
        <taxon>Leptospira</taxon>
    </lineage>
</organism>
<dbReference type="AlphaFoldDB" id="A0A4R9LXD4"/>
<dbReference type="EMBL" id="RQHW01000047">
    <property type="protein sequence ID" value="TGN18211.1"/>
    <property type="molecule type" value="Genomic_DNA"/>
</dbReference>
<reference evidence="2" key="1">
    <citation type="journal article" date="2019" name="PLoS Negl. Trop. Dis.">
        <title>Revisiting the worldwide diversity of Leptospira species in the environment.</title>
        <authorList>
            <person name="Vincent A.T."/>
            <person name="Schiettekatte O."/>
            <person name="Bourhy P."/>
            <person name="Veyrier F.J."/>
            <person name="Picardeau M."/>
        </authorList>
    </citation>
    <scope>NUCLEOTIDE SEQUENCE [LARGE SCALE GENOMIC DNA]</scope>
    <source>
        <strain evidence="2">201300427</strain>
    </source>
</reference>
<evidence type="ECO:0008006" key="4">
    <source>
        <dbReference type="Google" id="ProtNLM"/>
    </source>
</evidence>